<feature type="domain" description="P-type ATPase A" evidence="11">
    <location>
        <begin position="198"/>
        <end position="294"/>
    </location>
</feature>
<feature type="transmembrane region" description="Helical" evidence="10">
    <location>
        <begin position="159"/>
        <end position="177"/>
    </location>
</feature>
<evidence type="ECO:0000256" key="6">
    <source>
        <dbReference type="ARBA" id="ARBA00022842"/>
    </source>
</evidence>
<dbReference type="InterPro" id="IPR023298">
    <property type="entry name" value="ATPase_P-typ_TM_dom_sf"/>
</dbReference>
<keyword evidence="3" id="KW-0479">Metal-binding</keyword>
<evidence type="ECO:0000256" key="4">
    <source>
        <dbReference type="ARBA" id="ARBA00022741"/>
    </source>
</evidence>
<keyword evidence="5" id="KW-0067">ATP-binding</keyword>
<sequence>MAQGLEWHRRLAHLCLTDCSPCKSHSVVRRRRSAVYGMSMADDNGWPPLKALMTLMEERDLSLLEKLGNGRGVAGLASILGSDLTLGLPDPVPDLQKRMDIYGINQFAEKKLNSYWKYVWDALHDKLLLLLLIMATLELIFVMALGTDHERKEGWIEPLAIYVTVFIIVNVQSTLDYQRERMFDNLSKKLASSNERFVVRGGKDMKVTDEQIVVGDIMSFNSHMAANISCDGILISGEDVKADESALTGEPEPIPKSEEAPFMNSGTLVNAGQGKMLVIAVGEHSVAGKIRKQVYDEEGEESEGSPLFQKLDKMAMIIGYVGMVAAAICFTAKMIMAYGVNGENDWKKIKDYVLYAIGILAVAIPEGLPLALTISLAFSSNKLFKENNLVKTLDSCETMGSTTTICTDKTGTLTTNRMTVRGAYLAGHMFEVRGQDDPVGKRVKWDAKLGREVKELVGNLIGVCTMDESGFTMPPEGAAKQEPIFQGNPTECALLKFASDFDIDYSTVRKTTTGRSTETRHEGRPRNFSSSRKMMSWAVPQGSGYRIYAKGASEIILGRVVATLAEGSLKQVPVRDEDKVQITQQVIDPFANSAMRTIGLAYKDVDTLPGDELDEVVKNSDGTFAFCSETDLTLVGIVGIEDPLRLEVKGAIGMCYTAGIDVRMVTGDNLATAIAIAKEANILADEHFNGKVIKPGRAMEGKEFRHLVHEDNKEGEPQFSQQMFDKVWPYLRVLARSSPDDKLTLARGLCNSRLYTNREFCDHLWQKEKIRIFPDQQVVAMTGDGTNDAPALKAASVGFAMGISGTQIAKDAANIILLDDNFASIVTAAKWGRNVFDSIQKFLQFQLTVNIAILVINLIVAFDSGHEVPLNVLQMLWLNLIMDSLASIALASEPPSLDQLKRPPVNRSAFIITSQMWMNMWGQSVYQVIIILLMLYSPEWLPDIPDHNLDPDHPITGLKSRHYTMIFNTFVLMQLFNEWNSRKLKGEFNILSGITQNRLFLIVSISTFILQVIMTQFLGVVASNALKINKDGLTGEQWLVCLAFGWGTWVWQQVINVFSWAFLSSIERCCWRLLPRRKKVVPADVDEVIVSPAGPVQAWAEDGGNPTKRSSRVAPEASIPEHAGMPDGAASQDSRKAFQSAVRVVMVANEFKRNAANPRSSIRCESRENIHAFNNQARRRRF</sequence>
<feature type="domain" description="Cation-transporting P-type ATPase N-terminal" evidence="13">
    <location>
        <begin position="72"/>
        <end position="137"/>
    </location>
</feature>
<dbReference type="SUPFAM" id="SSF56784">
    <property type="entry name" value="HAD-like"/>
    <property type="match status" value="1"/>
</dbReference>
<dbReference type="InterPro" id="IPR023299">
    <property type="entry name" value="ATPase_P-typ_cyto_dom_N"/>
</dbReference>
<dbReference type="PRINTS" id="PR00119">
    <property type="entry name" value="CATATPASE"/>
</dbReference>
<evidence type="ECO:0000256" key="8">
    <source>
        <dbReference type="ARBA" id="ARBA00023136"/>
    </source>
</evidence>
<organism evidence="14">
    <name type="scientific">Alexandrium monilatum</name>
    <dbReference type="NCBI Taxonomy" id="311494"/>
    <lineage>
        <taxon>Eukaryota</taxon>
        <taxon>Sar</taxon>
        <taxon>Alveolata</taxon>
        <taxon>Dinophyceae</taxon>
        <taxon>Gonyaulacales</taxon>
        <taxon>Pyrocystaceae</taxon>
        <taxon>Alexandrium</taxon>
    </lineage>
</organism>
<dbReference type="Pfam" id="PF00690">
    <property type="entry name" value="Cation_ATPase_N"/>
    <property type="match status" value="1"/>
</dbReference>
<evidence type="ECO:0000256" key="1">
    <source>
        <dbReference type="ARBA" id="ARBA00004127"/>
    </source>
</evidence>
<dbReference type="SUPFAM" id="SSF81665">
    <property type="entry name" value="Calcium ATPase, transmembrane domain M"/>
    <property type="match status" value="1"/>
</dbReference>
<dbReference type="GO" id="GO:0005388">
    <property type="term" value="F:P-type calcium transporter activity"/>
    <property type="evidence" value="ECO:0007669"/>
    <property type="project" value="TreeGrafter"/>
</dbReference>
<dbReference type="SFLD" id="SFLDG00002">
    <property type="entry name" value="C1.7:_P-type_atpase_like"/>
    <property type="match status" value="1"/>
</dbReference>
<keyword evidence="7 10" id="KW-1133">Transmembrane helix</keyword>
<dbReference type="NCBIfam" id="TIGR01494">
    <property type="entry name" value="ATPase_P-type"/>
    <property type="match status" value="2"/>
</dbReference>
<dbReference type="Gene3D" id="1.20.1110.10">
    <property type="entry name" value="Calcium-transporting ATPase, transmembrane domain"/>
    <property type="match status" value="2"/>
</dbReference>
<keyword evidence="8 10" id="KW-0472">Membrane</keyword>
<dbReference type="PANTHER" id="PTHR24093">
    <property type="entry name" value="CATION TRANSPORTING ATPASE"/>
    <property type="match status" value="1"/>
</dbReference>
<dbReference type="SFLD" id="SFLDF00027">
    <property type="entry name" value="p-type_atpase"/>
    <property type="match status" value="1"/>
</dbReference>
<dbReference type="GO" id="GO:0005524">
    <property type="term" value="F:ATP binding"/>
    <property type="evidence" value="ECO:0007669"/>
    <property type="project" value="UniProtKB-KW"/>
</dbReference>
<dbReference type="EMBL" id="HBNR01019893">
    <property type="protein sequence ID" value="CAE4573597.1"/>
    <property type="molecule type" value="Transcribed_RNA"/>
</dbReference>
<feature type="region of interest" description="Disordered" evidence="9">
    <location>
        <begin position="1097"/>
        <end position="1132"/>
    </location>
</feature>
<comment type="subcellular location">
    <subcellularLocation>
        <location evidence="1">Endomembrane system</location>
        <topology evidence="1">Multi-pass membrane protein</topology>
    </subcellularLocation>
</comment>
<dbReference type="GO" id="GO:0012505">
    <property type="term" value="C:endomembrane system"/>
    <property type="evidence" value="ECO:0007669"/>
    <property type="project" value="UniProtKB-SubCell"/>
</dbReference>
<feature type="transmembrane region" description="Helical" evidence="10">
    <location>
        <begin position="961"/>
        <end position="979"/>
    </location>
</feature>
<feature type="transmembrane region" description="Helical" evidence="10">
    <location>
        <begin position="317"/>
        <end position="340"/>
    </location>
</feature>
<dbReference type="InterPro" id="IPR018303">
    <property type="entry name" value="ATPase_P-typ_P_site"/>
</dbReference>
<dbReference type="Pfam" id="PF13246">
    <property type="entry name" value="Cation_ATPase"/>
    <property type="match status" value="1"/>
</dbReference>
<evidence type="ECO:0000256" key="3">
    <source>
        <dbReference type="ARBA" id="ARBA00022723"/>
    </source>
</evidence>
<evidence type="ECO:0000259" key="12">
    <source>
        <dbReference type="Pfam" id="PF00689"/>
    </source>
</evidence>
<feature type="transmembrane region" description="Helical" evidence="10">
    <location>
        <begin position="352"/>
        <end position="378"/>
    </location>
</feature>
<evidence type="ECO:0008006" key="15">
    <source>
        <dbReference type="Google" id="ProtNLM"/>
    </source>
</evidence>
<dbReference type="InterPro" id="IPR004014">
    <property type="entry name" value="ATPase_P-typ_cation-transptr_N"/>
</dbReference>
<dbReference type="GO" id="GO:0046872">
    <property type="term" value="F:metal ion binding"/>
    <property type="evidence" value="ECO:0007669"/>
    <property type="project" value="UniProtKB-KW"/>
</dbReference>
<evidence type="ECO:0000256" key="7">
    <source>
        <dbReference type="ARBA" id="ARBA00022989"/>
    </source>
</evidence>
<dbReference type="Pfam" id="PF00689">
    <property type="entry name" value="Cation_ATPase_C"/>
    <property type="match status" value="1"/>
</dbReference>
<dbReference type="InterPro" id="IPR036412">
    <property type="entry name" value="HAD-like_sf"/>
</dbReference>
<evidence type="ECO:0000256" key="5">
    <source>
        <dbReference type="ARBA" id="ARBA00022840"/>
    </source>
</evidence>
<protein>
    <recommendedName>
        <fullName evidence="15">P-type Ca(2+) transporter</fullName>
    </recommendedName>
</protein>
<dbReference type="SUPFAM" id="SSF81660">
    <property type="entry name" value="Metal cation-transporting ATPase, ATP-binding domain N"/>
    <property type="match status" value="1"/>
</dbReference>
<reference evidence="14" key="1">
    <citation type="submission" date="2021-01" db="EMBL/GenBank/DDBJ databases">
        <authorList>
            <person name="Corre E."/>
            <person name="Pelletier E."/>
            <person name="Niang G."/>
            <person name="Scheremetjew M."/>
            <person name="Finn R."/>
            <person name="Kale V."/>
            <person name="Holt S."/>
            <person name="Cochrane G."/>
            <person name="Meng A."/>
            <person name="Brown T."/>
            <person name="Cohen L."/>
        </authorList>
    </citation>
    <scope>NUCLEOTIDE SEQUENCE</scope>
    <source>
        <strain evidence="14">CCMP3105</strain>
    </source>
</reference>
<dbReference type="GO" id="GO:0005886">
    <property type="term" value="C:plasma membrane"/>
    <property type="evidence" value="ECO:0007669"/>
    <property type="project" value="TreeGrafter"/>
</dbReference>
<dbReference type="PANTHER" id="PTHR24093:SF369">
    <property type="entry name" value="CALCIUM-TRANSPORTING ATPASE"/>
    <property type="match status" value="1"/>
</dbReference>
<feature type="transmembrane region" description="Helical" evidence="10">
    <location>
        <begin position="1042"/>
        <end position="1063"/>
    </location>
</feature>
<feature type="domain" description="Cation-transporting P-type ATPase C-terminal" evidence="12">
    <location>
        <begin position="868"/>
        <end position="1057"/>
    </location>
</feature>
<accession>A0A7S4Q847</accession>
<dbReference type="InterPro" id="IPR008250">
    <property type="entry name" value="ATPase_P-typ_transduc_dom_A_sf"/>
</dbReference>
<evidence type="ECO:0000313" key="14">
    <source>
        <dbReference type="EMBL" id="CAE4573597.1"/>
    </source>
</evidence>
<dbReference type="Gene3D" id="2.70.150.10">
    <property type="entry name" value="Calcium-transporting ATPase, cytoplasmic transduction domain A"/>
    <property type="match status" value="1"/>
</dbReference>
<dbReference type="Pfam" id="PF00122">
    <property type="entry name" value="E1-E2_ATPase"/>
    <property type="match status" value="1"/>
</dbReference>
<dbReference type="InterPro" id="IPR059000">
    <property type="entry name" value="ATPase_P-type_domA"/>
</dbReference>
<dbReference type="SUPFAM" id="SSF81653">
    <property type="entry name" value="Calcium ATPase, transduction domain A"/>
    <property type="match status" value="1"/>
</dbReference>
<feature type="transmembrane region" description="Helical" evidence="10">
    <location>
        <begin position="999"/>
        <end position="1022"/>
    </location>
</feature>
<name>A0A7S4Q847_9DINO</name>
<dbReference type="AlphaFoldDB" id="A0A7S4Q847"/>
<keyword evidence="6" id="KW-0460">Magnesium</keyword>
<dbReference type="Gene3D" id="3.40.1110.10">
    <property type="entry name" value="Calcium-transporting ATPase, cytoplasmic domain N"/>
    <property type="match status" value="1"/>
</dbReference>
<feature type="transmembrane region" description="Helical" evidence="10">
    <location>
        <begin position="127"/>
        <end position="147"/>
    </location>
</feature>
<gene>
    <name evidence="14" type="ORF">AMON00008_LOCUS13216</name>
</gene>
<keyword evidence="2 10" id="KW-0812">Transmembrane</keyword>
<evidence type="ECO:0000256" key="9">
    <source>
        <dbReference type="SAM" id="MobiDB-lite"/>
    </source>
</evidence>
<dbReference type="InterPro" id="IPR001757">
    <property type="entry name" value="P_typ_ATPase"/>
</dbReference>
<keyword evidence="4" id="KW-0547">Nucleotide-binding</keyword>
<dbReference type="GO" id="GO:0016887">
    <property type="term" value="F:ATP hydrolysis activity"/>
    <property type="evidence" value="ECO:0007669"/>
    <property type="project" value="InterPro"/>
</dbReference>
<feature type="transmembrane region" description="Helical" evidence="10">
    <location>
        <begin position="924"/>
        <end position="941"/>
    </location>
</feature>
<dbReference type="SFLD" id="SFLDS00003">
    <property type="entry name" value="Haloacid_Dehalogenase"/>
    <property type="match status" value="1"/>
</dbReference>
<dbReference type="PROSITE" id="PS00154">
    <property type="entry name" value="ATPASE_E1_E2"/>
    <property type="match status" value="1"/>
</dbReference>
<evidence type="ECO:0000256" key="10">
    <source>
        <dbReference type="SAM" id="Phobius"/>
    </source>
</evidence>
<dbReference type="InterPro" id="IPR006068">
    <property type="entry name" value="ATPase_P-typ_cation-transptr_C"/>
</dbReference>
<proteinExistence type="predicted"/>
<evidence type="ECO:0000259" key="13">
    <source>
        <dbReference type="Pfam" id="PF00690"/>
    </source>
</evidence>
<evidence type="ECO:0000256" key="2">
    <source>
        <dbReference type="ARBA" id="ARBA00022692"/>
    </source>
</evidence>
<evidence type="ECO:0000259" key="11">
    <source>
        <dbReference type="Pfam" id="PF00122"/>
    </source>
</evidence>
<dbReference type="InterPro" id="IPR044492">
    <property type="entry name" value="P_typ_ATPase_HD_dom"/>
</dbReference>